<name>A0A0F9LHX0_9ZZZZ</name>
<evidence type="ECO:0000313" key="1">
    <source>
        <dbReference type="EMBL" id="KKM94534.1"/>
    </source>
</evidence>
<sequence>MAVPVEAFVGGDLERLKGGLLVQLAHAKNYWRPRDLRMDMWYN</sequence>
<comment type="caution">
    <text evidence="1">The sequence shown here is derived from an EMBL/GenBank/DDBJ whole genome shotgun (WGS) entry which is preliminary data.</text>
</comment>
<protein>
    <submittedName>
        <fullName evidence="1">Uncharacterized protein</fullName>
    </submittedName>
</protein>
<accession>A0A0F9LHX0</accession>
<gene>
    <name evidence="1" type="ORF">LCGC14_1197300</name>
</gene>
<dbReference type="EMBL" id="LAZR01006125">
    <property type="protein sequence ID" value="KKM94534.1"/>
    <property type="molecule type" value="Genomic_DNA"/>
</dbReference>
<organism evidence="1">
    <name type="scientific">marine sediment metagenome</name>
    <dbReference type="NCBI Taxonomy" id="412755"/>
    <lineage>
        <taxon>unclassified sequences</taxon>
        <taxon>metagenomes</taxon>
        <taxon>ecological metagenomes</taxon>
    </lineage>
</organism>
<reference evidence="1" key="1">
    <citation type="journal article" date="2015" name="Nature">
        <title>Complex archaea that bridge the gap between prokaryotes and eukaryotes.</title>
        <authorList>
            <person name="Spang A."/>
            <person name="Saw J.H."/>
            <person name="Jorgensen S.L."/>
            <person name="Zaremba-Niedzwiedzka K."/>
            <person name="Martijn J."/>
            <person name="Lind A.E."/>
            <person name="van Eijk R."/>
            <person name="Schleper C."/>
            <person name="Guy L."/>
            <person name="Ettema T.J."/>
        </authorList>
    </citation>
    <scope>NUCLEOTIDE SEQUENCE</scope>
</reference>
<dbReference type="AlphaFoldDB" id="A0A0F9LHX0"/>
<proteinExistence type="predicted"/>
<feature type="non-terminal residue" evidence="1">
    <location>
        <position position="43"/>
    </location>
</feature>